<name>A0A6A6Q797_9PEZI</name>
<organism evidence="5 6">
    <name type="scientific">Neohortaea acidophila</name>
    <dbReference type="NCBI Taxonomy" id="245834"/>
    <lineage>
        <taxon>Eukaryota</taxon>
        <taxon>Fungi</taxon>
        <taxon>Dikarya</taxon>
        <taxon>Ascomycota</taxon>
        <taxon>Pezizomycotina</taxon>
        <taxon>Dothideomycetes</taxon>
        <taxon>Dothideomycetidae</taxon>
        <taxon>Mycosphaerellales</taxon>
        <taxon>Teratosphaeriaceae</taxon>
        <taxon>Neohortaea</taxon>
    </lineage>
</organism>
<evidence type="ECO:0000256" key="2">
    <source>
        <dbReference type="ARBA" id="ARBA00011245"/>
    </source>
</evidence>
<dbReference type="Proteomes" id="UP000799767">
    <property type="component" value="Unassembled WGS sequence"/>
</dbReference>
<evidence type="ECO:0000256" key="3">
    <source>
        <dbReference type="ARBA" id="ARBA00023002"/>
    </source>
</evidence>
<dbReference type="Gene3D" id="3.40.50.720">
    <property type="entry name" value="NAD(P)-binding Rossmann-like Domain"/>
    <property type="match status" value="1"/>
</dbReference>
<evidence type="ECO:0000259" key="4">
    <source>
        <dbReference type="SMART" id="SM00829"/>
    </source>
</evidence>
<dbReference type="EMBL" id="MU001631">
    <property type="protein sequence ID" value="KAF2487513.1"/>
    <property type="molecule type" value="Genomic_DNA"/>
</dbReference>
<dbReference type="RefSeq" id="XP_033594082.1">
    <property type="nucleotide sequence ID" value="XM_033736376.1"/>
</dbReference>
<gene>
    <name evidence="5" type="ORF">BDY17DRAFT_320051</name>
</gene>
<dbReference type="SMART" id="SM00829">
    <property type="entry name" value="PKS_ER"/>
    <property type="match status" value="1"/>
</dbReference>
<evidence type="ECO:0000256" key="1">
    <source>
        <dbReference type="ARBA" id="ARBA00008072"/>
    </source>
</evidence>
<evidence type="ECO:0000313" key="6">
    <source>
        <dbReference type="Proteomes" id="UP000799767"/>
    </source>
</evidence>
<dbReference type="OrthoDB" id="48317at2759"/>
<dbReference type="GO" id="GO:0016651">
    <property type="term" value="F:oxidoreductase activity, acting on NAD(P)H"/>
    <property type="evidence" value="ECO:0007669"/>
    <property type="project" value="InterPro"/>
</dbReference>
<dbReference type="InterPro" id="IPR020843">
    <property type="entry name" value="ER"/>
</dbReference>
<dbReference type="PANTHER" id="PTHR45348:SF2">
    <property type="entry name" value="ZINC-TYPE ALCOHOL DEHYDROGENASE-LIKE PROTEIN C2E1P3.01"/>
    <property type="match status" value="1"/>
</dbReference>
<dbReference type="AlphaFoldDB" id="A0A6A6Q797"/>
<dbReference type="PANTHER" id="PTHR45348">
    <property type="entry name" value="HYPOTHETICAL OXIDOREDUCTASE (EUROFUNG)"/>
    <property type="match status" value="1"/>
</dbReference>
<feature type="domain" description="Enoyl reductase (ER)" evidence="4">
    <location>
        <begin position="15"/>
        <end position="342"/>
    </location>
</feature>
<protein>
    <submittedName>
        <fullName evidence="5">Putative zinc-binding oxidoreductase ToxD</fullName>
    </submittedName>
</protein>
<dbReference type="InterPro" id="IPR013149">
    <property type="entry name" value="ADH-like_C"/>
</dbReference>
<dbReference type="SUPFAM" id="SSF50129">
    <property type="entry name" value="GroES-like"/>
    <property type="match status" value="1"/>
</dbReference>
<keyword evidence="3" id="KW-0560">Oxidoreductase</keyword>
<keyword evidence="6" id="KW-1185">Reference proteome</keyword>
<dbReference type="Pfam" id="PF00107">
    <property type="entry name" value="ADH_zinc_N"/>
    <property type="match status" value="1"/>
</dbReference>
<dbReference type="InterPro" id="IPR036291">
    <property type="entry name" value="NAD(P)-bd_dom_sf"/>
</dbReference>
<dbReference type="InterPro" id="IPR013154">
    <property type="entry name" value="ADH-like_N"/>
</dbReference>
<reference evidence="5" key="1">
    <citation type="journal article" date="2020" name="Stud. Mycol.">
        <title>101 Dothideomycetes genomes: a test case for predicting lifestyles and emergence of pathogens.</title>
        <authorList>
            <person name="Haridas S."/>
            <person name="Albert R."/>
            <person name="Binder M."/>
            <person name="Bloem J."/>
            <person name="Labutti K."/>
            <person name="Salamov A."/>
            <person name="Andreopoulos B."/>
            <person name="Baker S."/>
            <person name="Barry K."/>
            <person name="Bills G."/>
            <person name="Bluhm B."/>
            <person name="Cannon C."/>
            <person name="Castanera R."/>
            <person name="Culley D."/>
            <person name="Daum C."/>
            <person name="Ezra D."/>
            <person name="Gonzalez J."/>
            <person name="Henrissat B."/>
            <person name="Kuo A."/>
            <person name="Liang C."/>
            <person name="Lipzen A."/>
            <person name="Lutzoni F."/>
            <person name="Magnuson J."/>
            <person name="Mondo S."/>
            <person name="Nolan M."/>
            <person name="Ohm R."/>
            <person name="Pangilinan J."/>
            <person name="Park H.-J."/>
            <person name="Ramirez L."/>
            <person name="Alfaro M."/>
            <person name="Sun H."/>
            <person name="Tritt A."/>
            <person name="Yoshinaga Y."/>
            <person name="Zwiers L.-H."/>
            <person name="Turgeon B."/>
            <person name="Goodwin S."/>
            <person name="Spatafora J."/>
            <person name="Crous P."/>
            <person name="Grigoriev I."/>
        </authorList>
    </citation>
    <scope>NUCLEOTIDE SEQUENCE</scope>
    <source>
        <strain evidence="5">CBS 113389</strain>
    </source>
</reference>
<dbReference type="CDD" id="cd08249">
    <property type="entry name" value="enoyl_reductase_like"/>
    <property type="match status" value="1"/>
</dbReference>
<dbReference type="SUPFAM" id="SSF51735">
    <property type="entry name" value="NAD(P)-binding Rossmann-fold domains"/>
    <property type="match status" value="1"/>
</dbReference>
<comment type="similarity">
    <text evidence="1">Belongs to the zinc-containing alcohol dehydrogenase family.</text>
</comment>
<accession>A0A6A6Q797</accession>
<sequence>MPPQTMKAIKIVSRGKAEIQDVPVPRLRDDYVLVKVKCVALNPTDWKHRDSEALSTPGCTLGCDYAGVVEEVGSKVTKEWKKGAGFCHGGNAVEPEDGVFGEYCVAKGDVQLRIPDNTSFEEACTLGVGVITCGQALYQSLELPLPGSGKSAGYPLLIYGASTATGSLALQYALHSGCSPIIAVCSPRNFPFVKALGATEAFDYNDPKCGEKIRAYTNNTLTKALDCIAEGASPAICCAAISSQGGEISYLLKVKHDREDVVNKWTLGYTVVGEAFKFGPAEMPAKPEDFEFTKGFVDVSTRLLASSQISVHPAQVGKGGLQGVLEGLELLKAGKVSGVKLVYKVDETT</sequence>
<dbReference type="InterPro" id="IPR047122">
    <property type="entry name" value="Trans-enoyl_RdTase-like"/>
</dbReference>
<comment type="subunit">
    <text evidence="2">Monomer.</text>
</comment>
<proteinExistence type="inferred from homology"/>
<dbReference type="InterPro" id="IPR011032">
    <property type="entry name" value="GroES-like_sf"/>
</dbReference>
<dbReference type="GeneID" id="54477378"/>
<evidence type="ECO:0000313" key="5">
    <source>
        <dbReference type="EMBL" id="KAF2487513.1"/>
    </source>
</evidence>
<dbReference type="Gene3D" id="3.90.180.10">
    <property type="entry name" value="Medium-chain alcohol dehydrogenases, catalytic domain"/>
    <property type="match status" value="1"/>
</dbReference>
<dbReference type="Pfam" id="PF08240">
    <property type="entry name" value="ADH_N"/>
    <property type="match status" value="1"/>
</dbReference>